<dbReference type="GO" id="GO:0051698">
    <property type="term" value="F:saccharopine oxidase activity"/>
    <property type="evidence" value="ECO:0007669"/>
    <property type="project" value="TreeGrafter"/>
</dbReference>
<dbReference type="InterPro" id="IPR045170">
    <property type="entry name" value="MTOX"/>
</dbReference>
<comment type="cofactor">
    <cofactor evidence="1">
        <name>FAD</name>
        <dbReference type="ChEBI" id="CHEBI:57692"/>
    </cofactor>
</comment>
<name>A0A072PQS8_9EURO</name>
<evidence type="ECO:0000313" key="7">
    <source>
        <dbReference type="EMBL" id="KEF62107.1"/>
    </source>
</evidence>
<dbReference type="Gene3D" id="3.50.50.60">
    <property type="entry name" value="FAD/NAD(P)-binding domain"/>
    <property type="match status" value="1"/>
</dbReference>
<dbReference type="InterPro" id="IPR006076">
    <property type="entry name" value="FAD-dep_OxRdtase"/>
</dbReference>
<comment type="similarity">
    <text evidence="2">Belongs to the MSOX/MTOX family.</text>
</comment>
<accession>A0A072PQS8</accession>
<dbReference type="InterPro" id="IPR036188">
    <property type="entry name" value="FAD/NAD-bd_sf"/>
</dbReference>
<keyword evidence="5" id="KW-0560">Oxidoreductase</keyword>
<dbReference type="RefSeq" id="XP_013264697.1">
    <property type="nucleotide sequence ID" value="XM_013409243.1"/>
</dbReference>
<dbReference type="AlphaFoldDB" id="A0A072PQS8"/>
<evidence type="ECO:0000256" key="3">
    <source>
        <dbReference type="ARBA" id="ARBA00022630"/>
    </source>
</evidence>
<dbReference type="HOGENOM" id="CLU_007884_0_2_1"/>
<proteinExistence type="inferred from homology"/>
<reference evidence="7 8" key="1">
    <citation type="submission" date="2013-03" db="EMBL/GenBank/DDBJ databases">
        <title>The Genome Sequence of Exophiala aquamarina CBS 119918.</title>
        <authorList>
            <consortium name="The Broad Institute Genomics Platform"/>
            <person name="Cuomo C."/>
            <person name="de Hoog S."/>
            <person name="Gorbushina A."/>
            <person name="Walker B."/>
            <person name="Young S.K."/>
            <person name="Zeng Q."/>
            <person name="Gargeya S."/>
            <person name="Fitzgerald M."/>
            <person name="Haas B."/>
            <person name="Abouelleil A."/>
            <person name="Allen A.W."/>
            <person name="Alvarado L."/>
            <person name="Arachchi H.M."/>
            <person name="Berlin A.M."/>
            <person name="Chapman S.B."/>
            <person name="Gainer-Dewar J."/>
            <person name="Goldberg J."/>
            <person name="Griggs A."/>
            <person name="Gujja S."/>
            <person name="Hansen M."/>
            <person name="Howarth C."/>
            <person name="Imamovic A."/>
            <person name="Ireland A."/>
            <person name="Larimer J."/>
            <person name="McCowan C."/>
            <person name="Murphy C."/>
            <person name="Pearson M."/>
            <person name="Poon T.W."/>
            <person name="Priest M."/>
            <person name="Roberts A."/>
            <person name="Saif S."/>
            <person name="Shea T."/>
            <person name="Sisk P."/>
            <person name="Sykes S."/>
            <person name="Wortman J."/>
            <person name="Nusbaum C."/>
            <person name="Birren B."/>
        </authorList>
    </citation>
    <scope>NUCLEOTIDE SEQUENCE [LARGE SCALE GENOMIC DNA]</scope>
    <source>
        <strain evidence="7 8">CBS 119918</strain>
    </source>
</reference>
<dbReference type="VEuPathDB" id="FungiDB:A1O9_00079"/>
<dbReference type="PANTHER" id="PTHR10961">
    <property type="entry name" value="PEROXISOMAL SARCOSINE OXIDASE"/>
    <property type="match status" value="1"/>
</dbReference>
<sequence length="443" mass="48885">MTINTAEPVAILGAGAWGLSTALHLLNTGHTNITVYDQASQIPSPYSGAYDLNKIVRAEYEDEFYTELALKAINTWKTPLWGRNFHQVGYVVAVTGAAPDKAVKHLQKALGSVKDHPVFSGGITSLDTSQAFKDVFWQFSGPLNGFRGYHNRLAGYAHSSNVMADMYQHLAGRGVKFVLGSVEGKAVKLLYSDDRDGPGRRCTGFQVASGKVHRATITIACLGAWAAMLIPDIGSYVKAKSWSVAHVQLTERECDYLRGIPVLNVRDLGFFFEPDPATRLLKLCPLGAGYINTDKNTGISLPPGETLQATKDYIPAIDEKKLRTLLRETLPWLAGRPFVDKKMCWFADTGDSEYTVDFVPNTSNSLIVLSGDSGHGFKMMPIVGEWVVQLLKDGKQSLTRWQWRQIQGKGANEWGDDVSWRIGTTEEIREVTKEQARVMGARL</sequence>
<dbReference type="Pfam" id="PF01266">
    <property type="entry name" value="DAO"/>
    <property type="match status" value="1"/>
</dbReference>
<feature type="domain" description="FAD dependent oxidoreductase" evidence="6">
    <location>
        <begin position="9"/>
        <end position="390"/>
    </location>
</feature>
<protein>
    <recommendedName>
        <fullName evidence="6">FAD dependent oxidoreductase domain-containing protein</fullName>
    </recommendedName>
</protein>
<evidence type="ECO:0000256" key="5">
    <source>
        <dbReference type="ARBA" id="ARBA00023002"/>
    </source>
</evidence>
<gene>
    <name evidence="7" type="ORF">A1O9_00079</name>
</gene>
<dbReference type="GO" id="GO:0008115">
    <property type="term" value="F:sarcosine oxidase activity"/>
    <property type="evidence" value="ECO:0007669"/>
    <property type="project" value="TreeGrafter"/>
</dbReference>
<dbReference type="Proteomes" id="UP000027920">
    <property type="component" value="Unassembled WGS sequence"/>
</dbReference>
<keyword evidence="3" id="KW-0285">Flavoprotein</keyword>
<dbReference type="EMBL" id="AMGV01000001">
    <property type="protein sequence ID" value="KEF62107.1"/>
    <property type="molecule type" value="Genomic_DNA"/>
</dbReference>
<evidence type="ECO:0000256" key="2">
    <source>
        <dbReference type="ARBA" id="ARBA00010989"/>
    </source>
</evidence>
<keyword evidence="4" id="KW-0274">FAD</keyword>
<evidence type="ECO:0000313" key="8">
    <source>
        <dbReference type="Proteomes" id="UP000027920"/>
    </source>
</evidence>
<evidence type="ECO:0000256" key="4">
    <source>
        <dbReference type="ARBA" id="ARBA00022827"/>
    </source>
</evidence>
<dbReference type="OrthoDB" id="2219495at2759"/>
<evidence type="ECO:0000259" key="6">
    <source>
        <dbReference type="Pfam" id="PF01266"/>
    </source>
</evidence>
<keyword evidence="8" id="KW-1185">Reference proteome</keyword>
<dbReference type="Gene3D" id="3.30.9.10">
    <property type="entry name" value="D-Amino Acid Oxidase, subunit A, domain 2"/>
    <property type="match status" value="1"/>
</dbReference>
<dbReference type="GO" id="GO:0050660">
    <property type="term" value="F:flavin adenine dinucleotide binding"/>
    <property type="evidence" value="ECO:0007669"/>
    <property type="project" value="InterPro"/>
</dbReference>
<dbReference type="PANTHER" id="PTHR10961:SF26">
    <property type="entry name" value="L-SACCHAROPINE OXIDASE"/>
    <property type="match status" value="1"/>
</dbReference>
<dbReference type="SUPFAM" id="SSF51905">
    <property type="entry name" value="FAD/NAD(P)-binding domain"/>
    <property type="match status" value="1"/>
</dbReference>
<dbReference type="STRING" id="1182545.A0A072PQS8"/>
<organism evidence="7 8">
    <name type="scientific">Exophiala aquamarina CBS 119918</name>
    <dbReference type="NCBI Taxonomy" id="1182545"/>
    <lineage>
        <taxon>Eukaryota</taxon>
        <taxon>Fungi</taxon>
        <taxon>Dikarya</taxon>
        <taxon>Ascomycota</taxon>
        <taxon>Pezizomycotina</taxon>
        <taxon>Eurotiomycetes</taxon>
        <taxon>Chaetothyriomycetidae</taxon>
        <taxon>Chaetothyriales</taxon>
        <taxon>Herpotrichiellaceae</taxon>
        <taxon>Exophiala</taxon>
    </lineage>
</organism>
<evidence type="ECO:0000256" key="1">
    <source>
        <dbReference type="ARBA" id="ARBA00001974"/>
    </source>
</evidence>
<dbReference type="GeneID" id="25275031"/>
<comment type="caution">
    <text evidence="7">The sequence shown here is derived from an EMBL/GenBank/DDBJ whole genome shotgun (WGS) entry which is preliminary data.</text>
</comment>